<dbReference type="GO" id="GO:0004519">
    <property type="term" value="F:endonuclease activity"/>
    <property type="evidence" value="ECO:0007669"/>
    <property type="project" value="UniProtKB-KW"/>
</dbReference>
<dbReference type="AlphaFoldDB" id="A0A2K8SH66"/>
<keyword evidence="2" id="KW-0378">Hydrolase</keyword>
<dbReference type="PANTHER" id="PTHR33352:SF3">
    <property type="entry name" value="SLR1612 PROTEIN"/>
    <property type="match status" value="1"/>
</dbReference>
<evidence type="ECO:0000313" key="2">
    <source>
        <dbReference type="EMBL" id="AUB34788.1"/>
    </source>
</evidence>
<evidence type="ECO:0000313" key="3">
    <source>
        <dbReference type="Proteomes" id="UP000232003"/>
    </source>
</evidence>
<protein>
    <submittedName>
        <fullName evidence="2">Endonuclease, Uma2 family</fullName>
    </submittedName>
</protein>
<keyword evidence="2" id="KW-0255">Endonuclease</keyword>
<dbReference type="Proteomes" id="UP000232003">
    <property type="component" value="Chromosome"/>
</dbReference>
<sequence>MIAELFLGIWQGERLCQTMNWLRWWDTEGNLLLWSSEQGQQERQRVQQERQRAEQESQRAEQESQRAEQERQRADILAAKLRELGIDPDATPIA</sequence>
<name>A0A2K8SH66_9NOSO</name>
<keyword evidence="3" id="KW-1185">Reference proteome</keyword>
<gene>
    <name evidence="2" type="ORF">COO91_00619</name>
</gene>
<feature type="region of interest" description="Disordered" evidence="1">
    <location>
        <begin position="43"/>
        <end position="72"/>
    </location>
</feature>
<dbReference type="PANTHER" id="PTHR33352">
    <property type="entry name" value="SLR1095 PROTEIN"/>
    <property type="match status" value="1"/>
</dbReference>
<keyword evidence="2" id="KW-0540">Nuclease</keyword>
<organism evidence="2 3">
    <name type="scientific">Nostoc flagelliforme CCNUN1</name>
    <dbReference type="NCBI Taxonomy" id="2038116"/>
    <lineage>
        <taxon>Bacteria</taxon>
        <taxon>Bacillati</taxon>
        <taxon>Cyanobacteriota</taxon>
        <taxon>Cyanophyceae</taxon>
        <taxon>Nostocales</taxon>
        <taxon>Nostocaceae</taxon>
        <taxon>Nostoc</taxon>
    </lineage>
</organism>
<proteinExistence type="predicted"/>
<dbReference type="EMBL" id="CP024785">
    <property type="protein sequence ID" value="AUB34788.1"/>
    <property type="molecule type" value="Genomic_DNA"/>
</dbReference>
<evidence type="ECO:0000256" key="1">
    <source>
        <dbReference type="SAM" id="MobiDB-lite"/>
    </source>
</evidence>
<reference evidence="2 3" key="1">
    <citation type="submission" date="2017-11" db="EMBL/GenBank/DDBJ databases">
        <title>Complete genome of a free-living desiccation-tolerant cyanobacterium and its photosynthetic adaptation to extreme terrestrial habitat.</title>
        <authorList>
            <person name="Shang J."/>
        </authorList>
    </citation>
    <scope>NUCLEOTIDE SEQUENCE [LARGE SCALE GENOMIC DNA]</scope>
    <source>
        <strain evidence="2 3">CCNUN1</strain>
    </source>
</reference>
<accession>A0A2K8SH66</accession>
<dbReference type="KEGG" id="nfl:COO91_00619"/>